<evidence type="ECO:0000313" key="3">
    <source>
        <dbReference type="Proteomes" id="UP000037510"/>
    </source>
</evidence>
<dbReference type="EMBL" id="JTDY01000466">
    <property type="protein sequence ID" value="KOB77048.1"/>
    <property type="molecule type" value="Genomic_DNA"/>
</dbReference>
<accession>A0A0L7LNC8</accession>
<feature type="region of interest" description="Disordered" evidence="1">
    <location>
        <begin position="66"/>
        <end position="89"/>
    </location>
</feature>
<evidence type="ECO:0000256" key="1">
    <source>
        <dbReference type="SAM" id="MobiDB-lite"/>
    </source>
</evidence>
<feature type="region of interest" description="Disordered" evidence="1">
    <location>
        <begin position="187"/>
        <end position="206"/>
    </location>
</feature>
<keyword evidence="3" id="KW-1185">Reference proteome</keyword>
<comment type="caution">
    <text evidence="2">The sequence shown here is derived from an EMBL/GenBank/DDBJ whole genome shotgun (WGS) entry which is preliminary data.</text>
</comment>
<organism evidence="2 3">
    <name type="scientific">Operophtera brumata</name>
    <name type="common">Winter moth</name>
    <name type="synonym">Phalaena brumata</name>
    <dbReference type="NCBI Taxonomy" id="104452"/>
    <lineage>
        <taxon>Eukaryota</taxon>
        <taxon>Metazoa</taxon>
        <taxon>Ecdysozoa</taxon>
        <taxon>Arthropoda</taxon>
        <taxon>Hexapoda</taxon>
        <taxon>Insecta</taxon>
        <taxon>Pterygota</taxon>
        <taxon>Neoptera</taxon>
        <taxon>Endopterygota</taxon>
        <taxon>Lepidoptera</taxon>
        <taxon>Glossata</taxon>
        <taxon>Ditrysia</taxon>
        <taxon>Geometroidea</taxon>
        <taxon>Geometridae</taxon>
        <taxon>Larentiinae</taxon>
        <taxon>Operophtera</taxon>
    </lineage>
</organism>
<proteinExistence type="predicted"/>
<reference evidence="2 3" key="1">
    <citation type="journal article" date="2015" name="Genome Biol. Evol.">
        <title>The genome of winter moth (Operophtera brumata) provides a genomic perspective on sexual dimorphism and phenology.</title>
        <authorList>
            <person name="Derks M.F."/>
            <person name="Smit S."/>
            <person name="Salis L."/>
            <person name="Schijlen E."/>
            <person name="Bossers A."/>
            <person name="Mateman C."/>
            <person name="Pijl A.S."/>
            <person name="de Ridder D."/>
            <person name="Groenen M.A."/>
            <person name="Visser M.E."/>
            <person name="Megens H.J."/>
        </authorList>
    </citation>
    <scope>NUCLEOTIDE SEQUENCE [LARGE SCALE GENOMIC DNA]</scope>
    <source>
        <strain evidence="2">WM2013NL</strain>
        <tissue evidence="2">Head and thorax</tissue>
    </source>
</reference>
<sequence length="418" mass="46774">MMLAPDMLNLEEFSQPVESIMRCEDFKSNFARKLSNRYISRTPVASKQDTALKLPRNTTKLSDILSKSVSEQNGEAVKPPDKTNSDSMRSTEVTALNMEVETLRWQLSQTEANRQMHISLLKQVVSFLSRVKEHIECQMPELGSRKGSLSTRLTPRSFNVADLPRSRSVVQVNKHLELSLSPAKKMSTRKISKSPSELLSTPEEESTQKISEEITRLITLANTVLSTNIPDLACTYNDTPEYILMSEIATQDKSLNNDSISSITLSNDDNDTNTFILTTICNSEDTLNGITNDVKKGDVNDFMLSPSPLVISGLGNDFTEMKIIDKNPVKTTDASTKTQRFVEKRNEYNHAANFIEDESGFSSMSSFQEIGIPVISIVPPSPCKEVCYMDDITYILEETKGKSAPVDLDKQTVKVFWV</sequence>
<gene>
    <name evidence="2" type="ORF">OBRU01_03734</name>
</gene>
<dbReference type="AlphaFoldDB" id="A0A0L7LNC8"/>
<dbReference type="Proteomes" id="UP000037510">
    <property type="component" value="Unassembled WGS sequence"/>
</dbReference>
<evidence type="ECO:0000313" key="2">
    <source>
        <dbReference type="EMBL" id="KOB77048.1"/>
    </source>
</evidence>
<name>A0A0L7LNC8_OPEBR</name>
<protein>
    <submittedName>
        <fullName evidence="2">Uncharacterized protein</fullName>
    </submittedName>
</protein>